<evidence type="ECO:0000313" key="2">
    <source>
        <dbReference type="Proteomes" id="UP000257479"/>
    </source>
</evidence>
<comment type="caution">
    <text evidence="1">The sequence shown here is derived from an EMBL/GenBank/DDBJ whole genome shotgun (WGS) entry which is preliminary data.</text>
</comment>
<organism evidence="1 2">
    <name type="scientific">Microbacterium ginsengisoli</name>
    <dbReference type="NCBI Taxonomy" id="400772"/>
    <lineage>
        <taxon>Bacteria</taxon>
        <taxon>Bacillati</taxon>
        <taxon>Actinomycetota</taxon>
        <taxon>Actinomycetes</taxon>
        <taxon>Micrococcales</taxon>
        <taxon>Microbacteriaceae</taxon>
        <taxon>Microbacterium</taxon>
    </lineage>
</organism>
<dbReference type="InterPro" id="IPR029045">
    <property type="entry name" value="ClpP/crotonase-like_dom_sf"/>
</dbReference>
<reference evidence="1 2" key="1">
    <citation type="journal article" date="2018" name="Nat. Biotechnol.">
        <title>A standardized bacterial taxonomy based on genome phylogeny substantially revises the tree of life.</title>
        <authorList>
            <person name="Parks D.H."/>
            <person name="Chuvochina M."/>
            <person name="Waite D.W."/>
            <person name="Rinke C."/>
            <person name="Skarshewski A."/>
            <person name="Chaumeil P.A."/>
            <person name="Hugenholtz P."/>
        </authorList>
    </citation>
    <scope>NUCLEOTIDE SEQUENCE [LARGE SCALE GENOMIC DNA]</scope>
    <source>
        <strain evidence="1">UBA9152</strain>
    </source>
</reference>
<name>A0A3C1KAC6_9MICO</name>
<protein>
    <submittedName>
        <fullName evidence="1">3-hydroxyacyl-CoA dehydrogenase</fullName>
    </submittedName>
</protein>
<dbReference type="GO" id="GO:0006635">
    <property type="term" value="P:fatty acid beta-oxidation"/>
    <property type="evidence" value="ECO:0007669"/>
    <property type="project" value="TreeGrafter"/>
</dbReference>
<dbReference type="Proteomes" id="UP000257479">
    <property type="component" value="Unassembled WGS sequence"/>
</dbReference>
<gene>
    <name evidence="1" type="ORF">DCP95_03505</name>
</gene>
<dbReference type="GO" id="GO:0016509">
    <property type="term" value="F:long-chain (3S)-3-hydroxyacyl-CoA dehydrogenase (NAD+) activity"/>
    <property type="evidence" value="ECO:0007669"/>
    <property type="project" value="TreeGrafter"/>
</dbReference>
<dbReference type="InterPro" id="IPR050136">
    <property type="entry name" value="FA_oxidation_alpha_subunit"/>
</dbReference>
<feature type="non-terminal residue" evidence="1">
    <location>
        <position position="240"/>
    </location>
</feature>
<dbReference type="EMBL" id="DMNG01000060">
    <property type="protein sequence ID" value="HAN23621.1"/>
    <property type="molecule type" value="Genomic_DNA"/>
</dbReference>
<proteinExistence type="predicted"/>
<dbReference type="Gene3D" id="3.90.226.10">
    <property type="entry name" value="2-enoyl-CoA Hydratase, Chain A, domain 1"/>
    <property type="match status" value="1"/>
</dbReference>
<accession>A0A3C1KAC6</accession>
<dbReference type="SUPFAM" id="SSF52096">
    <property type="entry name" value="ClpP/crotonase"/>
    <property type="match status" value="1"/>
</dbReference>
<sequence>MTRYDQIDFSALENLVPDEVVTRSLVRDVRLSSGKVLALVTLNNGRDHTRPNTFGPKTILELIRTLDALAQRAKSGEIQAVGVTGKQYILAAGADLSDVAKVPSKEIAKLIAQGGHFAFSKLGDLGVPSFAFVNGLALGGGLEIALQSTYRTVDASAAAIALPEVFLGLIPGWGGAYLLPNLIGIENALEVVISNPLKQNRMLKPQQAFELGIVDTIFEPANFLEESLAWADGVLSGAIK</sequence>
<dbReference type="CDD" id="cd06558">
    <property type="entry name" value="crotonase-like"/>
    <property type="match status" value="1"/>
</dbReference>
<dbReference type="InterPro" id="IPR001753">
    <property type="entry name" value="Enoyl-CoA_hydra/iso"/>
</dbReference>
<dbReference type="Pfam" id="PF00378">
    <property type="entry name" value="ECH_1"/>
    <property type="match status" value="1"/>
</dbReference>
<dbReference type="PANTHER" id="PTHR43612">
    <property type="entry name" value="TRIFUNCTIONAL ENZYME SUBUNIT ALPHA"/>
    <property type="match status" value="1"/>
</dbReference>
<dbReference type="PANTHER" id="PTHR43612:SF3">
    <property type="entry name" value="TRIFUNCTIONAL ENZYME SUBUNIT ALPHA, MITOCHONDRIAL"/>
    <property type="match status" value="1"/>
</dbReference>
<evidence type="ECO:0000313" key="1">
    <source>
        <dbReference type="EMBL" id="HAN23621.1"/>
    </source>
</evidence>
<dbReference type="AlphaFoldDB" id="A0A3C1KAC6"/>
<dbReference type="GO" id="GO:0004300">
    <property type="term" value="F:enoyl-CoA hydratase activity"/>
    <property type="evidence" value="ECO:0007669"/>
    <property type="project" value="TreeGrafter"/>
</dbReference>